<dbReference type="AlphaFoldDB" id="A0A8S1RMK4"/>
<evidence type="ECO:0000313" key="1">
    <source>
        <dbReference type="EMBL" id="CAD8129498.1"/>
    </source>
</evidence>
<protein>
    <submittedName>
        <fullName evidence="1">Uncharacterized protein</fullName>
    </submittedName>
</protein>
<keyword evidence="2" id="KW-1185">Reference proteome</keyword>
<sequence length="84" mass="9895">MKPKESEEPYQRDFGKIEKKKHSRSSWISFKESIREFQSKITKSKLDGYSRTSFLASFSPDGNILASEQRQFQTLIDVKIREAY</sequence>
<proteinExistence type="predicted"/>
<reference evidence="1" key="1">
    <citation type="submission" date="2021-01" db="EMBL/GenBank/DDBJ databases">
        <authorList>
            <consortium name="Genoscope - CEA"/>
            <person name="William W."/>
        </authorList>
    </citation>
    <scope>NUCLEOTIDE SEQUENCE</scope>
</reference>
<gene>
    <name evidence="1" type="ORF">PSON_ATCC_30995.1.T2260011</name>
</gene>
<organism evidence="1 2">
    <name type="scientific">Paramecium sonneborni</name>
    <dbReference type="NCBI Taxonomy" id="65129"/>
    <lineage>
        <taxon>Eukaryota</taxon>
        <taxon>Sar</taxon>
        <taxon>Alveolata</taxon>
        <taxon>Ciliophora</taxon>
        <taxon>Intramacronucleata</taxon>
        <taxon>Oligohymenophorea</taxon>
        <taxon>Peniculida</taxon>
        <taxon>Parameciidae</taxon>
        <taxon>Paramecium</taxon>
    </lineage>
</organism>
<comment type="caution">
    <text evidence="1">The sequence shown here is derived from an EMBL/GenBank/DDBJ whole genome shotgun (WGS) entry which is preliminary data.</text>
</comment>
<dbReference type="Proteomes" id="UP000692954">
    <property type="component" value="Unassembled WGS sequence"/>
</dbReference>
<name>A0A8S1RMK4_9CILI</name>
<accession>A0A8S1RMK4</accession>
<evidence type="ECO:0000313" key="2">
    <source>
        <dbReference type="Proteomes" id="UP000692954"/>
    </source>
</evidence>
<dbReference type="EMBL" id="CAJJDN010000226">
    <property type="protein sequence ID" value="CAD8129498.1"/>
    <property type="molecule type" value="Genomic_DNA"/>
</dbReference>